<dbReference type="GO" id="GO:0005975">
    <property type="term" value="P:carbohydrate metabolic process"/>
    <property type="evidence" value="ECO:0007669"/>
    <property type="project" value="InterPro"/>
</dbReference>
<gene>
    <name evidence="14" type="primary">GLB1L</name>
    <name evidence="14" type="ORF">LPJ64_005913</name>
</gene>
<protein>
    <recommendedName>
        <fullName evidence="3 7">Beta-galactosidase</fullName>
        <ecNumber evidence="3 7">3.2.1.23</ecNumber>
    </recommendedName>
</protein>
<dbReference type="FunFam" id="3.20.20.80:FF:000006">
    <property type="entry name" value="Beta-galactosidase"/>
    <property type="match status" value="1"/>
</dbReference>
<keyword evidence="10" id="KW-1133">Transmembrane helix</keyword>
<dbReference type="SUPFAM" id="SSF49785">
    <property type="entry name" value="Galactose-binding domain-like"/>
    <property type="match status" value="2"/>
</dbReference>
<dbReference type="EC" id="3.2.1.23" evidence="3 7"/>
<organism evidence="14 15">
    <name type="scientific">Coemansia asiatica</name>
    <dbReference type="NCBI Taxonomy" id="1052880"/>
    <lineage>
        <taxon>Eukaryota</taxon>
        <taxon>Fungi</taxon>
        <taxon>Fungi incertae sedis</taxon>
        <taxon>Zoopagomycota</taxon>
        <taxon>Kickxellomycotina</taxon>
        <taxon>Kickxellomycetes</taxon>
        <taxon>Kickxellales</taxon>
        <taxon>Kickxellaceae</taxon>
        <taxon>Coemansia</taxon>
    </lineage>
</organism>
<evidence type="ECO:0000313" key="15">
    <source>
        <dbReference type="Proteomes" id="UP001145021"/>
    </source>
</evidence>
<dbReference type="PROSITE" id="PS01182">
    <property type="entry name" value="GLYCOSYL_HYDROL_F35"/>
    <property type="match status" value="1"/>
</dbReference>
<evidence type="ECO:0000256" key="5">
    <source>
        <dbReference type="ARBA" id="ARBA00022801"/>
    </source>
</evidence>
<evidence type="ECO:0000256" key="10">
    <source>
        <dbReference type="SAM" id="Phobius"/>
    </source>
</evidence>
<dbReference type="Gene3D" id="3.20.20.80">
    <property type="entry name" value="Glycosidases"/>
    <property type="match status" value="1"/>
</dbReference>
<dbReference type="SUPFAM" id="SSF51445">
    <property type="entry name" value="(Trans)glycosidases"/>
    <property type="match status" value="1"/>
</dbReference>
<keyword evidence="5 7" id="KW-0378">Hydrolase</keyword>
<evidence type="ECO:0000256" key="9">
    <source>
        <dbReference type="SAM" id="MobiDB-lite"/>
    </source>
</evidence>
<keyword evidence="6 7" id="KW-0326">Glycosidase</keyword>
<evidence type="ECO:0000256" key="3">
    <source>
        <dbReference type="ARBA" id="ARBA00012756"/>
    </source>
</evidence>
<evidence type="ECO:0000256" key="2">
    <source>
        <dbReference type="ARBA" id="ARBA00009809"/>
    </source>
</evidence>
<keyword evidence="15" id="KW-1185">Reference proteome</keyword>
<dbReference type="InterPro" id="IPR017853">
    <property type="entry name" value="GH"/>
</dbReference>
<evidence type="ECO:0000259" key="12">
    <source>
        <dbReference type="Pfam" id="PF01301"/>
    </source>
</evidence>
<dbReference type="InterPro" id="IPR048913">
    <property type="entry name" value="BetaGal_gal-bd"/>
</dbReference>
<keyword evidence="10" id="KW-0472">Membrane</keyword>
<evidence type="ECO:0000256" key="11">
    <source>
        <dbReference type="SAM" id="SignalP"/>
    </source>
</evidence>
<reference evidence="14" key="1">
    <citation type="submission" date="2022-07" db="EMBL/GenBank/DDBJ databases">
        <title>Phylogenomic reconstructions and comparative analyses of Kickxellomycotina fungi.</title>
        <authorList>
            <person name="Reynolds N.K."/>
            <person name="Stajich J.E."/>
            <person name="Barry K."/>
            <person name="Grigoriev I.V."/>
            <person name="Crous P."/>
            <person name="Smith M.E."/>
        </authorList>
    </citation>
    <scope>NUCLEOTIDE SEQUENCE</scope>
    <source>
        <strain evidence="14">NBRC 105413</strain>
    </source>
</reference>
<dbReference type="Proteomes" id="UP001145021">
    <property type="component" value="Unassembled WGS sequence"/>
</dbReference>
<dbReference type="InterPro" id="IPR019801">
    <property type="entry name" value="Glyco_hydro_35_CS"/>
</dbReference>
<dbReference type="Gene3D" id="2.60.120.260">
    <property type="entry name" value="Galactose-binding domain-like"/>
    <property type="match status" value="2"/>
</dbReference>
<proteinExistence type="inferred from homology"/>
<accession>A0A9W7XGR8</accession>
<dbReference type="InterPro" id="IPR008979">
    <property type="entry name" value="Galactose-bd-like_sf"/>
</dbReference>
<evidence type="ECO:0000313" key="14">
    <source>
        <dbReference type="EMBL" id="KAJ1642219.1"/>
    </source>
</evidence>
<feature type="transmembrane region" description="Helical" evidence="10">
    <location>
        <begin position="804"/>
        <end position="825"/>
    </location>
</feature>
<evidence type="ECO:0000259" key="13">
    <source>
        <dbReference type="Pfam" id="PF21467"/>
    </source>
</evidence>
<comment type="caution">
    <text evidence="14">The sequence shown here is derived from an EMBL/GenBank/DDBJ whole genome shotgun (WGS) entry which is preliminary data.</text>
</comment>
<sequence length="861" mass="98636">MRWFPLVLSTVLISSVQAIVEKQVPGDPYTVGYSSRGLVIDGEPRVLTAGAIHYPRSTPDMWDSLMKKAKLGGLNTIDTYVFWNMHERTKGTYDFATDRANLPLFLETAKNNGLFVVLRIGPYVCAEWNYGGFPQWLRHEEDVVFQTYSESFMREMKRFVGKVVDVTRPYLPEMGGPVVAMQIENEYGDHQWWFGKDGERYADWCGETAASFNVSVPWIMCRQYHRVTGVIPTQNDFYCDQYLAKFHREYPGLPDMWTEMWPAWFQRWGEAAPHRPIEDIAYAVAKWYAHGGTYVAYYMYHGGTNFGRTSGPFIQTSYDYDGFLDEYGLENWPKYLHLAELHKHLLDNAQYITGNPVPRAEKLAGNEHVQAHVYGDPNAEYLAFLVNADARNHATVEFDGLPLELHRWSVTLVRRRASDLQPTVLYNTAHLSHAVKQAQKRPAGFKHISSNNGDGGVLKRESVKWRAVELPIPEEMPIVDDHPYEHINVTDDQTDYLWYHTTVHVPKACVASSAERTLVLENAGDVMSVYFNRRFSEMKYGQQDRLATFKFALPKQTALNAEGTLEITIMSQTMGMAHNQRHMETYSRGLLGRVLLCGHDITRGKWHMKAGLEDAPDDSAMAHDPRTVWYPYTEELQQTASSSKSKLRWYAIELDAQTLLDSDQKDKPAVNNNMEDFPRYAIDMSSMTKGHLWINGHHLGRYWLRRAPSKETYRPCRVCGFGGWFWPDNVCRQRCGEYSQQYYHLPRSYLQLPSESSPKVRNFLYVLEEIDGDPREISVARRVSIAPPRHEHPADGKRHAVLTLLIYVCVLAVGAGFAGLLVSAFRKYRARQGYEPIAEQQGQEQEQEQEDSEPAPAAAST</sequence>
<dbReference type="PANTHER" id="PTHR23421">
    <property type="entry name" value="BETA-GALACTOSIDASE RELATED"/>
    <property type="match status" value="1"/>
</dbReference>
<dbReference type="PRINTS" id="PR00742">
    <property type="entry name" value="GLHYDRLASE35"/>
</dbReference>
<feature type="region of interest" description="Disordered" evidence="9">
    <location>
        <begin position="836"/>
        <end position="861"/>
    </location>
</feature>
<evidence type="ECO:0000256" key="7">
    <source>
        <dbReference type="RuleBase" id="RU000675"/>
    </source>
</evidence>
<name>A0A9W7XGR8_9FUNG</name>
<dbReference type="EMBL" id="JANBOH010000448">
    <property type="protein sequence ID" value="KAJ1642219.1"/>
    <property type="molecule type" value="Genomic_DNA"/>
</dbReference>
<dbReference type="GO" id="GO:0004565">
    <property type="term" value="F:beta-galactosidase activity"/>
    <property type="evidence" value="ECO:0007669"/>
    <property type="project" value="UniProtKB-EC"/>
</dbReference>
<dbReference type="Pfam" id="PF21467">
    <property type="entry name" value="BetaGal_gal-bd"/>
    <property type="match status" value="1"/>
</dbReference>
<keyword evidence="10" id="KW-0812">Transmembrane</keyword>
<feature type="chain" id="PRO_5040873239" description="Beta-galactosidase" evidence="11">
    <location>
        <begin position="19"/>
        <end position="861"/>
    </location>
</feature>
<dbReference type="InterPro" id="IPR031330">
    <property type="entry name" value="Gly_Hdrlase_35_cat"/>
</dbReference>
<comment type="similarity">
    <text evidence="2 8">Belongs to the glycosyl hydrolase 35 family.</text>
</comment>
<feature type="signal peptide" evidence="11">
    <location>
        <begin position="1"/>
        <end position="18"/>
    </location>
</feature>
<keyword evidence="4 11" id="KW-0732">Signal</keyword>
<dbReference type="InterPro" id="IPR001944">
    <property type="entry name" value="Glycoside_Hdrlase_35"/>
</dbReference>
<feature type="domain" description="Glycoside hydrolase 35 catalytic" evidence="12">
    <location>
        <begin position="38"/>
        <end position="344"/>
    </location>
</feature>
<dbReference type="AlphaFoldDB" id="A0A9W7XGR8"/>
<evidence type="ECO:0000256" key="1">
    <source>
        <dbReference type="ARBA" id="ARBA00001412"/>
    </source>
</evidence>
<feature type="domain" description="Beta-galactosidase galactose-binding" evidence="13">
    <location>
        <begin position="680"/>
        <end position="751"/>
    </location>
</feature>
<evidence type="ECO:0000256" key="4">
    <source>
        <dbReference type="ARBA" id="ARBA00022729"/>
    </source>
</evidence>
<evidence type="ECO:0000256" key="6">
    <source>
        <dbReference type="ARBA" id="ARBA00023295"/>
    </source>
</evidence>
<dbReference type="Pfam" id="PF01301">
    <property type="entry name" value="Glyco_hydro_35"/>
    <property type="match status" value="1"/>
</dbReference>
<evidence type="ECO:0000256" key="8">
    <source>
        <dbReference type="RuleBase" id="RU003679"/>
    </source>
</evidence>
<comment type="catalytic activity">
    <reaction evidence="1 7">
        <text>Hydrolysis of terminal non-reducing beta-D-galactose residues in beta-D-galactosides.</text>
        <dbReference type="EC" id="3.2.1.23"/>
    </reaction>
</comment>